<gene>
    <name evidence="3" type="ORF">HPS56_00890</name>
</gene>
<organism evidence="3 4">
    <name type="scientific">Xylanibacter muris</name>
    <dbReference type="NCBI Taxonomy" id="2736290"/>
    <lineage>
        <taxon>Bacteria</taxon>
        <taxon>Pseudomonadati</taxon>
        <taxon>Bacteroidota</taxon>
        <taxon>Bacteroidia</taxon>
        <taxon>Bacteroidales</taxon>
        <taxon>Prevotellaceae</taxon>
        <taxon>Xylanibacter</taxon>
    </lineage>
</organism>
<dbReference type="EMBL" id="JABKKF010000001">
    <property type="protein sequence ID" value="NPD90929.1"/>
    <property type="molecule type" value="Genomic_DNA"/>
</dbReference>
<proteinExistence type="inferred from homology"/>
<protein>
    <submittedName>
        <fullName evidence="3">CapA family protein</fullName>
    </submittedName>
</protein>
<dbReference type="SMART" id="SM00854">
    <property type="entry name" value="PGA_cap"/>
    <property type="match status" value="1"/>
</dbReference>
<accession>A0ABX2AL44</accession>
<evidence type="ECO:0000256" key="1">
    <source>
        <dbReference type="ARBA" id="ARBA00005662"/>
    </source>
</evidence>
<dbReference type="PANTHER" id="PTHR33393">
    <property type="entry name" value="POLYGLUTAMINE SYNTHESIS ACCESSORY PROTEIN RV0574C-RELATED"/>
    <property type="match status" value="1"/>
</dbReference>
<dbReference type="Pfam" id="PF09587">
    <property type="entry name" value="PGA_cap"/>
    <property type="match status" value="1"/>
</dbReference>
<dbReference type="RefSeq" id="WP_172272445.1">
    <property type="nucleotide sequence ID" value="NZ_CASGMU010000001.1"/>
</dbReference>
<dbReference type="InterPro" id="IPR019079">
    <property type="entry name" value="Capsule_synth_CapA"/>
</dbReference>
<evidence type="ECO:0000313" key="3">
    <source>
        <dbReference type="EMBL" id="NPD90929.1"/>
    </source>
</evidence>
<evidence type="ECO:0000259" key="2">
    <source>
        <dbReference type="SMART" id="SM00854"/>
    </source>
</evidence>
<comment type="similarity">
    <text evidence="1">Belongs to the CapA family.</text>
</comment>
<evidence type="ECO:0000313" key="4">
    <source>
        <dbReference type="Proteomes" id="UP000714420"/>
    </source>
</evidence>
<keyword evidence="4" id="KW-1185">Reference proteome</keyword>
<dbReference type="Proteomes" id="UP000714420">
    <property type="component" value="Unassembled WGS sequence"/>
</dbReference>
<dbReference type="SUPFAM" id="SSF56300">
    <property type="entry name" value="Metallo-dependent phosphatases"/>
    <property type="match status" value="1"/>
</dbReference>
<dbReference type="Gene3D" id="3.60.21.10">
    <property type="match status" value="1"/>
</dbReference>
<comment type="caution">
    <text evidence="3">The sequence shown here is derived from an EMBL/GenBank/DDBJ whole genome shotgun (WGS) entry which is preliminary data.</text>
</comment>
<dbReference type="InterPro" id="IPR029052">
    <property type="entry name" value="Metallo-depent_PP-like"/>
</dbReference>
<dbReference type="CDD" id="cd07381">
    <property type="entry name" value="MPP_CapA"/>
    <property type="match status" value="1"/>
</dbReference>
<dbReference type="PANTHER" id="PTHR33393:SF13">
    <property type="entry name" value="PGA BIOSYNTHESIS PROTEIN CAPA"/>
    <property type="match status" value="1"/>
</dbReference>
<dbReference type="InterPro" id="IPR052169">
    <property type="entry name" value="CW_Biosynth-Accessory"/>
</dbReference>
<reference evidence="3 4" key="1">
    <citation type="submission" date="2020-05" db="EMBL/GenBank/DDBJ databases">
        <title>Distinct polysaccharide utilization as determinants for interspecies competition between intestinal Prevotella spp.</title>
        <authorList>
            <person name="Galvez E.J.C."/>
            <person name="Iljazovic A."/>
            <person name="Strowig T."/>
        </authorList>
    </citation>
    <scope>NUCLEOTIDE SEQUENCE [LARGE SCALE GENOMIC DNA]</scope>
    <source>
        <strain evidence="3 4">PMUR</strain>
    </source>
</reference>
<name>A0ABX2AL44_9BACT</name>
<feature type="domain" description="Capsule synthesis protein CapA" evidence="2">
    <location>
        <begin position="39"/>
        <end position="279"/>
    </location>
</feature>
<sequence length="328" mass="36178">MLTVKIPKGIVLGTVICVMMFCFCHGKAYPEDIGRDTVSVLFTGDIMLDRGVGRVIRYKSPDSLFTPSVDSLFRTADVVVGNLECPATDIFSPLHKRFVFRASPSLLPVLKRHGITHLNLANNHSIDHGREGLKDTRCRIAAAGIMPVGYGDNAREAAAPLFVEGGPRDIYILSSLRVMSENYVYMPDRPCVCEAGIRELCDTVRAVRQRSPDACVIVSLHWGIEHTLSPMVEQRIEARRLIDSGADAVVGHHSHTVQDVEVYRGKPVFYSLGNFIFDLDRPINRRGLVARLIITRTGIGFQAIPVTIGNCRPHVAETGGDSPALTYR</sequence>